<comment type="catalytic activity">
    <reaction evidence="1">
        <text>GMP + diphosphate = guanine + 5-phospho-alpha-D-ribose 1-diphosphate</text>
        <dbReference type="Rhea" id="RHEA:25424"/>
        <dbReference type="ChEBI" id="CHEBI:16235"/>
        <dbReference type="ChEBI" id="CHEBI:33019"/>
        <dbReference type="ChEBI" id="CHEBI:58017"/>
        <dbReference type="ChEBI" id="CHEBI:58115"/>
        <dbReference type="EC" id="2.4.2.8"/>
    </reaction>
    <physiologicalReaction direction="right-to-left" evidence="1">
        <dbReference type="Rhea" id="RHEA:25426"/>
    </physiologicalReaction>
</comment>
<dbReference type="GO" id="GO:0046100">
    <property type="term" value="P:hypoxanthine metabolic process"/>
    <property type="evidence" value="ECO:0007669"/>
    <property type="project" value="TreeGrafter"/>
</dbReference>
<dbReference type="GO" id="GO:0032263">
    <property type="term" value="P:GMP salvage"/>
    <property type="evidence" value="ECO:0007669"/>
    <property type="project" value="TreeGrafter"/>
</dbReference>
<dbReference type="EMBL" id="LIBB01000144">
    <property type="protein sequence ID" value="KRO71726.1"/>
    <property type="molecule type" value="Genomic_DNA"/>
</dbReference>
<dbReference type="InterPro" id="IPR029057">
    <property type="entry name" value="PRTase-like"/>
</dbReference>
<dbReference type="SUPFAM" id="SSF53271">
    <property type="entry name" value="PRTase-like"/>
    <property type="match status" value="1"/>
</dbReference>
<reference evidence="4 5" key="1">
    <citation type="submission" date="2015-10" db="EMBL/GenBank/DDBJ databases">
        <title>Metagenome-Assembled Genomes uncover a global brackish microbiome.</title>
        <authorList>
            <person name="Hugerth L.W."/>
            <person name="Larsson J."/>
            <person name="Alneberg J."/>
            <person name="Lindh M.V."/>
            <person name="Legrand C."/>
            <person name="Pinhassi J."/>
            <person name="Andersson A.F."/>
        </authorList>
    </citation>
    <scope>NUCLEOTIDE SEQUENCE [LARGE SCALE GENOMIC DNA]</scope>
    <source>
        <strain evidence="4">BACL4 MAG-120507-bin80</strain>
    </source>
</reference>
<dbReference type="NCBIfam" id="NF006605">
    <property type="entry name" value="PRK09162.1"/>
    <property type="match status" value="1"/>
</dbReference>
<dbReference type="GO" id="GO:0005829">
    <property type="term" value="C:cytosol"/>
    <property type="evidence" value="ECO:0007669"/>
    <property type="project" value="TreeGrafter"/>
</dbReference>
<evidence type="ECO:0000259" key="3">
    <source>
        <dbReference type="Pfam" id="PF00156"/>
    </source>
</evidence>
<dbReference type="GO" id="GO:0000287">
    <property type="term" value="F:magnesium ion binding"/>
    <property type="evidence" value="ECO:0007669"/>
    <property type="project" value="TreeGrafter"/>
</dbReference>
<dbReference type="EC" id="2.4.2.8" evidence="4"/>
<proteinExistence type="predicted"/>
<dbReference type="InterPro" id="IPR000836">
    <property type="entry name" value="PRTase_dom"/>
</dbReference>
<dbReference type="Gene3D" id="3.40.50.2020">
    <property type="match status" value="1"/>
</dbReference>
<dbReference type="GO" id="GO:0052657">
    <property type="term" value="F:guanine phosphoribosyltransferase activity"/>
    <property type="evidence" value="ECO:0007669"/>
    <property type="project" value="RHEA"/>
</dbReference>
<dbReference type="PANTHER" id="PTHR43340">
    <property type="entry name" value="HYPOXANTHINE-GUANINE PHOSPHORIBOSYLTRANSFERASE"/>
    <property type="match status" value="1"/>
</dbReference>
<dbReference type="InterPro" id="IPR050408">
    <property type="entry name" value="HGPRT"/>
</dbReference>
<keyword evidence="4" id="KW-0808">Transferase</keyword>
<comment type="caution">
    <text evidence="4">The sequence shown here is derived from an EMBL/GenBank/DDBJ whole genome shotgun (WGS) entry which is preliminary data.</text>
</comment>
<feature type="domain" description="Phosphoribosyltransferase" evidence="3">
    <location>
        <begin position="27"/>
        <end position="173"/>
    </location>
</feature>
<dbReference type="AlphaFoldDB" id="A0A0R2SA88"/>
<dbReference type="Pfam" id="PF00156">
    <property type="entry name" value="Pribosyltran"/>
    <property type="match status" value="1"/>
</dbReference>
<name>A0A0R2SA88_9GAMM</name>
<dbReference type="GO" id="GO:0004422">
    <property type="term" value="F:hypoxanthine phosphoribosyltransferase activity"/>
    <property type="evidence" value="ECO:0007669"/>
    <property type="project" value="TreeGrafter"/>
</dbReference>
<dbReference type="GO" id="GO:0006178">
    <property type="term" value="P:guanine salvage"/>
    <property type="evidence" value="ECO:0007669"/>
    <property type="project" value="TreeGrafter"/>
</dbReference>
<gene>
    <name evidence="4" type="ORF">ABR69_03285</name>
</gene>
<evidence type="ECO:0000313" key="5">
    <source>
        <dbReference type="Proteomes" id="UP000051934"/>
    </source>
</evidence>
<dbReference type="GO" id="GO:0032264">
    <property type="term" value="P:IMP salvage"/>
    <property type="evidence" value="ECO:0007669"/>
    <property type="project" value="TreeGrafter"/>
</dbReference>
<protein>
    <submittedName>
        <fullName evidence="4">Hypoxanthine-guanine phosphoribosyltransferase</fullName>
        <ecNumber evidence="4">2.4.2.8</ecNumber>
    </submittedName>
</protein>
<dbReference type="Proteomes" id="UP000051934">
    <property type="component" value="Unassembled WGS sequence"/>
</dbReference>
<evidence type="ECO:0000313" key="4">
    <source>
        <dbReference type="EMBL" id="KRO71726.1"/>
    </source>
</evidence>
<evidence type="ECO:0000256" key="2">
    <source>
        <dbReference type="ARBA" id="ARBA00049402"/>
    </source>
</evidence>
<accession>A0A0R2SA88</accession>
<dbReference type="PANTHER" id="PTHR43340:SF1">
    <property type="entry name" value="HYPOXANTHINE PHOSPHORIBOSYLTRANSFERASE"/>
    <property type="match status" value="1"/>
</dbReference>
<keyword evidence="4" id="KW-0328">Glycosyltransferase</keyword>
<evidence type="ECO:0000256" key="1">
    <source>
        <dbReference type="ARBA" id="ARBA00048811"/>
    </source>
</evidence>
<comment type="catalytic activity">
    <reaction evidence="2">
        <text>IMP + diphosphate = hypoxanthine + 5-phospho-alpha-D-ribose 1-diphosphate</text>
        <dbReference type="Rhea" id="RHEA:17973"/>
        <dbReference type="ChEBI" id="CHEBI:17368"/>
        <dbReference type="ChEBI" id="CHEBI:33019"/>
        <dbReference type="ChEBI" id="CHEBI:58017"/>
        <dbReference type="ChEBI" id="CHEBI:58053"/>
        <dbReference type="EC" id="2.4.2.8"/>
    </reaction>
    <physiologicalReaction direction="right-to-left" evidence="2">
        <dbReference type="Rhea" id="RHEA:17975"/>
    </physiologicalReaction>
</comment>
<dbReference type="CDD" id="cd06223">
    <property type="entry name" value="PRTases_typeI"/>
    <property type="match status" value="1"/>
</dbReference>
<organism evidence="4 5">
    <name type="scientific">OM182 bacterium BACL3 MAG-120507-bin80</name>
    <dbReference type="NCBI Taxonomy" id="1655577"/>
    <lineage>
        <taxon>Bacteria</taxon>
        <taxon>Pseudomonadati</taxon>
        <taxon>Pseudomonadota</taxon>
        <taxon>Gammaproteobacteria</taxon>
        <taxon>OMG group</taxon>
        <taxon>OM182 clade</taxon>
    </lineage>
</organism>
<sequence length="192" mass="21333">MILNALHADTLDIERIRQTATCLFDDKACDAAIVRMAEKITRDLAGSDPLLLCVMNGGLILTGRLAPLLDFPLQIDYLHATRYRDEVRGGELNWLSYPRERLAGRPVIVVDDILDEGNTLKAVCDYALEQGATKAYGAVLVEKLHERRIHGARAECIGLQIEDRFVFGFGLDYKGYLRNAPGIFAVADAELE</sequence>